<evidence type="ECO:0000313" key="2">
    <source>
        <dbReference type="Proteomes" id="UP000032614"/>
    </source>
</evidence>
<organism evidence="1 2">
    <name type="scientific">Paraburkholderia fungorum</name>
    <dbReference type="NCBI Taxonomy" id="134537"/>
    <lineage>
        <taxon>Bacteria</taxon>
        <taxon>Pseudomonadati</taxon>
        <taxon>Pseudomonadota</taxon>
        <taxon>Betaproteobacteria</taxon>
        <taxon>Burkholderiales</taxon>
        <taxon>Burkholderiaceae</taxon>
        <taxon>Paraburkholderia</taxon>
    </lineage>
</organism>
<name>A0AAU8T6Z0_9BURK</name>
<evidence type="ECO:0000313" key="1">
    <source>
        <dbReference type="EMBL" id="AJZ62128.1"/>
    </source>
</evidence>
<proteinExistence type="predicted"/>
<dbReference type="AlphaFoldDB" id="A0AAU8T6Z0"/>
<reference evidence="1 2" key="1">
    <citation type="journal article" date="2015" name="Genome Announc.">
        <title>Complete genome sequences for 59 burkholderia isolates, both pathogenic and near neighbor.</title>
        <authorList>
            <person name="Johnson S.L."/>
            <person name="Bishop-Lilly K.A."/>
            <person name="Ladner J.T."/>
            <person name="Daligault H.E."/>
            <person name="Davenport K.W."/>
            <person name="Jaissle J."/>
            <person name="Frey K.G."/>
            <person name="Koroleva G.I."/>
            <person name="Bruce D.C."/>
            <person name="Coyne S.R."/>
            <person name="Broomall S.M."/>
            <person name="Li P.E."/>
            <person name="Teshima H."/>
            <person name="Gibbons H.S."/>
            <person name="Palacios G.F."/>
            <person name="Rosenzweig C.N."/>
            <person name="Redden C.L."/>
            <person name="Xu Y."/>
            <person name="Minogue T.D."/>
            <person name="Chain P.S."/>
        </authorList>
    </citation>
    <scope>NUCLEOTIDE SEQUENCE [LARGE SCALE GENOMIC DNA]</scope>
    <source>
        <strain evidence="1 2">ATCC BAA-463</strain>
    </source>
</reference>
<protein>
    <submittedName>
        <fullName evidence="1">Uncharacterized protein</fullName>
    </submittedName>
</protein>
<sequence>MRTYSRRGVANRRHDNCKLRNKLPPRSFEGAYANYQASAPQANVSVWSEMWIRARANRLPFRHDAGDIRLIPAACPVRSGSLFVM</sequence>
<gene>
    <name evidence="1" type="ORF">OI25_5673</name>
</gene>
<accession>A0AAU8T6Z0</accession>
<dbReference type="Proteomes" id="UP000032614">
    <property type="component" value="Chromosome 2"/>
</dbReference>
<dbReference type="KEGG" id="bfn:OI25_5673"/>
<dbReference type="EMBL" id="CP010027">
    <property type="protein sequence ID" value="AJZ62128.1"/>
    <property type="molecule type" value="Genomic_DNA"/>
</dbReference>